<evidence type="ECO:0000256" key="1">
    <source>
        <dbReference type="ARBA" id="ARBA00022630"/>
    </source>
</evidence>
<name>A0A2M9BJ96_9ACTN</name>
<reference evidence="5 6" key="1">
    <citation type="submission" date="2017-11" db="EMBL/GenBank/DDBJ databases">
        <title>Genomic Encyclopedia of Archaeal and Bacterial Type Strains, Phase II (KMG-II): From Individual Species to Whole Genera.</title>
        <authorList>
            <person name="Goeker M."/>
        </authorList>
    </citation>
    <scope>NUCLEOTIDE SEQUENCE [LARGE SCALE GENOMIC DNA]</scope>
    <source>
        <strain evidence="5 6">DSM 27763</strain>
    </source>
</reference>
<accession>A0A2M9BJ96</accession>
<sequence>MSDHAVSGVSRARPLILAVHTDHTALDRLEGELQRCFGSDFRVRGESSAVDALRTLESAQDHGDRVAVVLVDVTLDARERSKLLGAARSLHPDARRVLLIRWGSWAYRDVAETILHDIAVGDAVSYVLTPWTDGDELFHRTVAELVQEWSRSEATNWREVVVLADAENARAHEVLGVLARNGVPHAFRPRGTEMAEQVERYLLDAGKSLDASVVVWMPAIGGTLLHDPSDLELAEAWGVPTTLDGDRSFDLVVVGAGPAGLAAAVYGASEGLRTLIVERESLGGQAGSSSLIRNYLGFSRGVSGVELAQRGYQQAWIFGTHVLHMREVDALEMQSDGTLRLSAGDAGTVTGRAVVLATGVSYRRLGVPSLEALSGAGVFYGASVTEAHGLRGRRAIVVGGGNSAGQAAMHLARYCEKVTIAIRGEGVAASMSQYLIDAIDAARNVEIRTHVEVVGGGGDGWLDHVVLRDRRTDAQVREEVAGLFVMIGAQPHTAWLPAEVGRDERGFVLAGADAAASPLWTSDRLPRPYESTVPGVFAVGDVRAGSVKRVASAVGEGSVVLAQVHQHLAESP</sequence>
<dbReference type="InterPro" id="IPR023753">
    <property type="entry name" value="FAD/NAD-binding_dom"/>
</dbReference>
<dbReference type="PRINTS" id="PR00368">
    <property type="entry name" value="FADPNR"/>
</dbReference>
<dbReference type="RefSeq" id="WP_100414819.1">
    <property type="nucleotide sequence ID" value="NZ_PGEZ01000001.1"/>
</dbReference>
<feature type="domain" description="FAD/NAD(P)-binding" evidence="4">
    <location>
        <begin position="249"/>
        <end position="557"/>
    </location>
</feature>
<evidence type="ECO:0000313" key="6">
    <source>
        <dbReference type="Proteomes" id="UP000230842"/>
    </source>
</evidence>
<keyword evidence="2" id="KW-0560">Oxidoreductase</keyword>
<comment type="caution">
    <text evidence="5">The sequence shown here is derived from an EMBL/GenBank/DDBJ whole genome shotgun (WGS) entry which is preliminary data.</text>
</comment>
<comment type="catalytic activity">
    <reaction evidence="3">
        <text>[thioredoxin]-dithiol + NADP(+) = [thioredoxin]-disulfide + NADPH + H(+)</text>
        <dbReference type="Rhea" id="RHEA:20345"/>
        <dbReference type="Rhea" id="RHEA-COMP:10698"/>
        <dbReference type="Rhea" id="RHEA-COMP:10700"/>
        <dbReference type="ChEBI" id="CHEBI:15378"/>
        <dbReference type="ChEBI" id="CHEBI:29950"/>
        <dbReference type="ChEBI" id="CHEBI:50058"/>
        <dbReference type="ChEBI" id="CHEBI:57783"/>
        <dbReference type="ChEBI" id="CHEBI:58349"/>
        <dbReference type="EC" id="1.8.1.9"/>
    </reaction>
</comment>
<dbReference type="OrthoDB" id="109585at2"/>
<keyword evidence="6" id="KW-1185">Reference proteome</keyword>
<evidence type="ECO:0000256" key="2">
    <source>
        <dbReference type="ARBA" id="ARBA00023002"/>
    </source>
</evidence>
<dbReference type="SUPFAM" id="SSF51905">
    <property type="entry name" value="FAD/NAD(P)-binding domain"/>
    <property type="match status" value="1"/>
</dbReference>
<organism evidence="5 6">
    <name type="scientific">Mumia flava</name>
    <dbReference type="NCBI Taxonomy" id="1348852"/>
    <lineage>
        <taxon>Bacteria</taxon>
        <taxon>Bacillati</taxon>
        <taxon>Actinomycetota</taxon>
        <taxon>Actinomycetes</taxon>
        <taxon>Propionibacteriales</taxon>
        <taxon>Nocardioidaceae</taxon>
        <taxon>Mumia</taxon>
    </lineage>
</organism>
<keyword evidence="1" id="KW-0285">Flavoprotein</keyword>
<gene>
    <name evidence="5" type="ORF">CLV56_2235</name>
</gene>
<protein>
    <submittedName>
        <fullName evidence="5">Thioredoxin reductase (NADPH)</fullName>
    </submittedName>
</protein>
<dbReference type="Proteomes" id="UP000230842">
    <property type="component" value="Unassembled WGS sequence"/>
</dbReference>
<dbReference type="GO" id="GO:0004791">
    <property type="term" value="F:thioredoxin-disulfide reductase (NADPH) activity"/>
    <property type="evidence" value="ECO:0007669"/>
    <property type="project" value="UniProtKB-EC"/>
</dbReference>
<dbReference type="InterPro" id="IPR036188">
    <property type="entry name" value="FAD/NAD-bd_sf"/>
</dbReference>
<dbReference type="AlphaFoldDB" id="A0A2M9BJ96"/>
<evidence type="ECO:0000259" key="4">
    <source>
        <dbReference type="Pfam" id="PF07992"/>
    </source>
</evidence>
<dbReference type="Gene3D" id="3.50.50.60">
    <property type="entry name" value="FAD/NAD(P)-binding domain"/>
    <property type="match status" value="2"/>
</dbReference>
<dbReference type="Pfam" id="PF07992">
    <property type="entry name" value="Pyr_redox_2"/>
    <property type="match status" value="1"/>
</dbReference>
<dbReference type="InterPro" id="IPR050097">
    <property type="entry name" value="Ferredoxin-NADP_redctase_2"/>
</dbReference>
<dbReference type="PANTHER" id="PTHR48105">
    <property type="entry name" value="THIOREDOXIN REDUCTASE 1-RELATED-RELATED"/>
    <property type="match status" value="1"/>
</dbReference>
<evidence type="ECO:0000256" key="3">
    <source>
        <dbReference type="ARBA" id="ARBA00048132"/>
    </source>
</evidence>
<dbReference type="EMBL" id="PGEZ01000001">
    <property type="protein sequence ID" value="PJJ57992.1"/>
    <property type="molecule type" value="Genomic_DNA"/>
</dbReference>
<proteinExistence type="predicted"/>
<evidence type="ECO:0000313" key="5">
    <source>
        <dbReference type="EMBL" id="PJJ57992.1"/>
    </source>
</evidence>
<dbReference type="PRINTS" id="PR00469">
    <property type="entry name" value="PNDRDTASEII"/>
</dbReference>